<keyword evidence="4" id="KW-0408">Iron</keyword>
<reference evidence="6 7" key="1">
    <citation type="journal article" date="2016" name="Nat. Commun.">
        <title>Thousands of microbial genomes shed light on interconnected biogeochemical processes in an aquifer system.</title>
        <authorList>
            <person name="Anantharaman K."/>
            <person name="Brown C.T."/>
            <person name="Hug L.A."/>
            <person name="Sharon I."/>
            <person name="Castelle C.J."/>
            <person name="Probst A.J."/>
            <person name="Thomas B.C."/>
            <person name="Singh A."/>
            <person name="Wilkins M.J."/>
            <person name="Karaoz U."/>
            <person name="Brodie E.L."/>
            <person name="Williams K.H."/>
            <person name="Hubbard S.S."/>
            <person name="Banfield J.F."/>
        </authorList>
    </citation>
    <scope>NUCLEOTIDE SEQUENCE [LARGE SCALE GENOMIC DNA]</scope>
</reference>
<keyword evidence="2" id="KW-0813">Transport</keyword>
<keyword evidence="3" id="KW-0479">Metal-binding</keyword>
<evidence type="ECO:0000256" key="2">
    <source>
        <dbReference type="ARBA" id="ARBA00022621"/>
    </source>
</evidence>
<dbReference type="NCBIfam" id="NF033749">
    <property type="entry name" value="bact_hemeryth"/>
    <property type="match status" value="1"/>
</dbReference>
<dbReference type="AlphaFoldDB" id="A0A1F6GDN8"/>
<dbReference type="EMBL" id="MFNE01000017">
    <property type="protein sequence ID" value="OGG96229.1"/>
    <property type="molecule type" value="Genomic_DNA"/>
</dbReference>
<feature type="domain" description="Hemerythrin-like" evidence="5">
    <location>
        <begin position="16"/>
        <end position="126"/>
    </location>
</feature>
<dbReference type="Gene3D" id="1.20.120.50">
    <property type="entry name" value="Hemerythrin-like"/>
    <property type="match status" value="1"/>
</dbReference>
<protein>
    <recommendedName>
        <fullName evidence="5">Hemerythrin-like domain-containing protein</fullName>
    </recommendedName>
</protein>
<dbReference type="InterPro" id="IPR012827">
    <property type="entry name" value="Hemerythrin_metal-bd"/>
</dbReference>
<gene>
    <name evidence="6" type="ORF">A2527_04420</name>
</gene>
<dbReference type="CDD" id="cd12107">
    <property type="entry name" value="Hemerythrin"/>
    <property type="match status" value="1"/>
</dbReference>
<dbReference type="GO" id="GO:0046872">
    <property type="term" value="F:metal ion binding"/>
    <property type="evidence" value="ECO:0007669"/>
    <property type="project" value="UniProtKB-KW"/>
</dbReference>
<proteinExistence type="inferred from homology"/>
<dbReference type="Proteomes" id="UP000178449">
    <property type="component" value="Unassembled WGS sequence"/>
</dbReference>
<dbReference type="InterPro" id="IPR012312">
    <property type="entry name" value="Hemerythrin-like"/>
</dbReference>
<organism evidence="6 7">
    <name type="scientific">Candidatus Lambdaproteobacteria bacterium RIFOXYD2_FULL_50_16</name>
    <dbReference type="NCBI Taxonomy" id="1817772"/>
    <lineage>
        <taxon>Bacteria</taxon>
        <taxon>Pseudomonadati</taxon>
        <taxon>Pseudomonadota</taxon>
        <taxon>Candidatus Lambdaproteobacteria</taxon>
    </lineage>
</organism>
<evidence type="ECO:0000256" key="4">
    <source>
        <dbReference type="ARBA" id="ARBA00023004"/>
    </source>
</evidence>
<evidence type="ECO:0000259" key="5">
    <source>
        <dbReference type="Pfam" id="PF01814"/>
    </source>
</evidence>
<dbReference type="NCBIfam" id="TIGR02481">
    <property type="entry name" value="hemeryth_dom"/>
    <property type="match status" value="1"/>
</dbReference>
<evidence type="ECO:0000313" key="7">
    <source>
        <dbReference type="Proteomes" id="UP000178449"/>
    </source>
</evidence>
<dbReference type="PROSITE" id="PS00550">
    <property type="entry name" value="HEMERYTHRINS"/>
    <property type="match status" value="1"/>
</dbReference>
<comment type="caution">
    <text evidence="6">The sequence shown here is derived from an EMBL/GenBank/DDBJ whole genome shotgun (WGS) entry which is preliminary data.</text>
</comment>
<evidence type="ECO:0000313" key="6">
    <source>
        <dbReference type="EMBL" id="OGG96229.1"/>
    </source>
</evidence>
<comment type="similarity">
    <text evidence="1">Belongs to the hemerythrin family.</text>
</comment>
<dbReference type="STRING" id="1817772.A2527_04420"/>
<dbReference type="InterPro" id="IPR016131">
    <property type="entry name" value="Haemerythrin_Fe_BS"/>
</dbReference>
<evidence type="ECO:0000256" key="1">
    <source>
        <dbReference type="ARBA" id="ARBA00010587"/>
    </source>
</evidence>
<dbReference type="InterPro" id="IPR050669">
    <property type="entry name" value="Hemerythrin"/>
</dbReference>
<dbReference type="Pfam" id="PF01814">
    <property type="entry name" value="Hemerythrin"/>
    <property type="match status" value="1"/>
</dbReference>
<evidence type="ECO:0000256" key="3">
    <source>
        <dbReference type="ARBA" id="ARBA00022723"/>
    </source>
</evidence>
<dbReference type="SUPFAM" id="SSF47188">
    <property type="entry name" value="Hemerythrin-like"/>
    <property type="match status" value="1"/>
</dbReference>
<dbReference type="NCBIfam" id="NF002007">
    <property type="entry name" value="PRK00808.1"/>
    <property type="match status" value="1"/>
</dbReference>
<dbReference type="InterPro" id="IPR035938">
    <property type="entry name" value="Hemerythrin-like_sf"/>
</dbReference>
<accession>A0A1F6GDN8</accession>
<dbReference type="PANTHER" id="PTHR37164">
    <property type="entry name" value="BACTERIOHEMERYTHRIN"/>
    <property type="match status" value="1"/>
</dbReference>
<dbReference type="GO" id="GO:0005344">
    <property type="term" value="F:oxygen carrier activity"/>
    <property type="evidence" value="ECO:0007669"/>
    <property type="project" value="UniProtKB-KW"/>
</dbReference>
<dbReference type="PANTHER" id="PTHR37164:SF1">
    <property type="entry name" value="BACTERIOHEMERYTHRIN"/>
    <property type="match status" value="1"/>
</dbReference>
<sequence>MALLNWNDNLSVRIPSIDEQHKVLINMINSLQDAMSSGDSRAVLGDIFDGLLKYTDQHFTYEEALFAEHGYPETEDHTREHKAFVSKVTDLHKQFTGSSNFMIGVDVMKFLTDWLVNHIQGVDAKYSDHLLSKGVR</sequence>
<keyword evidence="2" id="KW-0561">Oxygen transport</keyword>
<name>A0A1F6GDN8_9PROT</name>